<dbReference type="Proteomes" id="UP000011585">
    <property type="component" value="Unassembled WGS sequence"/>
</dbReference>
<keyword evidence="2" id="KW-0614">Plasmid</keyword>
<evidence type="ECO:0000313" key="4">
    <source>
        <dbReference type="Proteomes" id="UP000006663"/>
    </source>
</evidence>
<geneLocation type="plasmid" evidence="2 4">
    <name>pHBOR02</name>
</geneLocation>
<dbReference type="EMBL" id="AOHT01000017">
    <property type="protein sequence ID" value="ELY29383.1"/>
    <property type="molecule type" value="Genomic_DNA"/>
</dbReference>
<feature type="region of interest" description="Disordered" evidence="1">
    <location>
        <begin position="125"/>
        <end position="159"/>
    </location>
</feature>
<proteinExistence type="predicted"/>
<organism evidence="2 4">
    <name type="scientific">Halogeometricum borinquense (strain ATCC 700274 / DSM 11551 / JCM 10706 / KCTC 4070 / PR3)</name>
    <dbReference type="NCBI Taxonomy" id="469382"/>
    <lineage>
        <taxon>Archaea</taxon>
        <taxon>Methanobacteriati</taxon>
        <taxon>Methanobacteriota</taxon>
        <taxon>Stenosarchaea group</taxon>
        <taxon>Halobacteria</taxon>
        <taxon>Halobacteriales</taxon>
        <taxon>Haloferacaceae</taxon>
        <taxon>Halogeometricum</taxon>
    </lineage>
</organism>
<evidence type="ECO:0000256" key="1">
    <source>
        <dbReference type="SAM" id="MobiDB-lite"/>
    </source>
</evidence>
<keyword evidence="4" id="KW-1185">Reference proteome</keyword>
<dbReference type="OrthoDB" id="380888at2157"/>
<dbReference type="RefSeq" id="WP_006054511.1">
    <property type="nucleotide sequence ID" value="NC_014731.1"/>
</dbReference>
<dbReference type="HOGENOM" id="CLU_1656827_0_0_2"/>
<evidence type="ECO:0000313" key="2">
    <source>
        <dbReference type="EMBL" id="ADQ69114.1"/>
    </source>
</evidence>
<name>E4NVC5_HALBP</name>
<accession>E4NVC5</accession>
<evidence type="ECO:0000313" key="3">
    <source>
        <dbReference type="EMBL" id="ELY29383.1"/>
    </source>
</evidence>
<reference evidence="2" key="2">
    <citation type="submission" date="2009-08" db="EMBL/GenBank/DDBJ databases">
        <title>The complete plasmid2 of Halogeometricum borinquense DSM 11551.</title>
        <authorList>
            <consortium name="US DOE Joint Genome Institute (JGI-PGF)"/>
            <person name="Lucas S."/>
            <person name="Copeland A."/>
            <person name="Lapidus A."/>
            <person name="Glavina del Rio T."/>
            <person name="Dalin E."/>
            <person name="Tice H."/>
            <person name="Bruce D."/>
            <person name="Goodwin L."/>
            <person name="Pitluck S."/>
            <person name="Kyrpides N."/>
            <person name="Mavromatis K."/>
            <person name="Mikhailova N."/>
            <person name="Anderson I."/>
            <person name="Brettin T."/>
            <person name="Detter J.C."/>
            <person name="Han C."/>
            <person name="Larimer F."/>
            <person name="Land M."/>
            <person name="Hauser L."/>
            <person name="Markowitz V."/>
            <person name="Cheng J.-F."/>
            <person name="Hugenholtz P."/>
            <person name="Woyke T."/>
            <person name="Wu D."/>
            <person name="Tindal B."/>
            <person name="Klenk H.-P."/>
            <person name="Eisen J.A."/>
        </authorList>
    </citation>
    <scope>NUCLEOTIDE SEQUENCE</scope>
    <source>
        <strain evidence="2">PR 3</strain>
        <plasmid evidence="2">pHBOR02</plasmid>
    </source>
</reference>
<reference evidence="3 5" key="3">
    <citation type="journal article" date="2014" name="PLoS Genet.">
        <title>Phylogenetically driven sequencing of extremely halophilic archaea reveals strategies for static and dynamic osmo-response.</title>
        <authorList>
            <person name="Becker E.A."/>
            <person name="Seitzer P.M."/>
            <person name="Tritt A."/>
            <person name="Larsen D."/>
            <person name="Krusor M."/>
            <person name="Yao A.I."/>
            <person name="Wu D."/>
            <person name="Madern D."/>
            <person name="Eisen J.A."/>
            <person name="Darling A.E."/>
            <person name="Facciotti M.T."/>
        </authorList>
    </citation>
    <scope>NUCLEOTIDE SEQUENCE [LARGE SCALE GENOMIC DNA]</scope>
    <source>
        <strain evidence="3 5">DSM 11551</strain>
    </source>
</reference>
<dbReference type="KEGG" id="hbo:Hbor_35960"/>
<protein>
    <submittedName>
        <fullName evidence="2">Uncharacterized protein</fullName>
    </submittedName>
</protein>
<sequence>MEHKLVDGRSAPESGDSVRIRVLRDEGDTIAVDRPHRDHPLELSADDEIAIPDEPGTYEVWGTVSRVMLAESSGADFLFLDDHHVEKVHDELVELPREEDGPNWKEIDATDADVDLDVDLESVMQEDTVFEESEPRSRSTLGEAESLTDSLNELLLDKP</sequence>
<dbReference type="AlphaFoldDB" id="E4NVC5"/>
<reference evidence="4" key="1">
    <citation type="journal article" date="2009" name="Stand. Genomic Sci.">
        <title>Complete genome sequence of Halogeometricum borinquense type strain (PR3).</title>
        <authorList>
            <person name="Malfatti S."/>
            <person name="Tindall B.J."/>
            <person name="Schneider S."/>
            <person name="Fahnrich R."/>
            <person name="Lapidus A."/>
            <person name="Labuttii K."/>
            <person name="Copeland A."/>
            <person name="Glavina Del Rio T."/>
            <person name="Nolan M."/>
            <person name="Chen F."/>
            <person name="Lucas S."/>
            <person name="Tice H."/>
            <person name="Cheng J.F."/>
            <person name="Bruce D."/>
            <person name="Goodwin L."/>
            <person name="Pitluck S."/>
            <person name="Anderson I."/>
            <person name="Pati A."/>
            <person name="Ivanova N."/>
            <person name="Mavromatis K."/>
            <person name="Chen A."/>
            <person name="Palaniappan K."/>
            <person name="D'haeseleer P."/>
            <person name="Goker M."/>
            <person name="Bristow J."/>
            <person name="Eisen J.A."/>
            <person name="Markowitz V."/>
            <person name="Hugenholtz P."/>
            <person name="Kyrpides N.C."/>
            <person name="Klenk H.P."/>
            <person name="Chain P."/>
        </authorList>
    </citation>
    <scope>NUCLEOTIDE SEQUENCE [LARGE SCALE GENOMIC DNA]</scope>
    <source>
        <strain evidence="4">ATCC 700274 / DSM 11551 / JCM 10706 / KCTC 4070 / PR3</strain>
        <plasmid evidence="4">pHBOR02</plasmid>
    </source>
</reference>
<gene>
    <name evidence="2" type="ordered locus">Hbor_35960</name>
    <name evidence="3" type="ORF">C499_05980</name>
</gene>
<evidence type="ECO:0000313" key="5">
    <source>
        <dbReference type="Proteomes" id="UP000011585"/>
    </source>
</evidence>
<dbReference type="EMBL" id="CP001692">
    <property type="protein sequence ID" value="ADQ69114.1"/>
    <property type="molecule type" value="Genomic_DNA"/>
</dbReference>
<dbReference type="GeneID" id="9988909"/>
<dbReference type="Proteomes" id="UP000006663">
    <property type="component" value="Plasmid pHBOR02"/>
</dbReference>